<dbReference type="EMBL" id="KK198760">
    <property type="protein sequence ID" value="KCW60148.1"/>
    <property type="molecule type" value="Genomic_DNA"/>
</dbReference>
<dbReference type="PANTHER" id="PTHR47275">
    <property type="entry name" value="NAD(P)H-QUINONE OXIDOREDUCTASE SUBUNIT I, CHLOROPLASTIC"/>
    <property type="match status" value="1"/>
</dbReference>
<reference evidence="2" key="1">
    <citation type="submission" date="2013-07" db="EMBL/GenBank/DDBJ databases">
        <title>The genome of Eucalyptus grandis.</title>
        <authorList>
            <person name="Schmutz J."/>
            <person name="Hayes R."/>
            <person name="Myburg A."/>
            <person name="Tuskan G."/>
            <person name="Grattapaglia D."/>
            <person name="Rokhsar D.S."/>
        </authorList>
    </citation>
    <scope>NUCLEOTIDE SEQUENCE</scope>
    <source>
        <tissue evidence="2">Leaf extractions</tissue>
    </source>
</reference>
<accession>A0A059B1Z2</accession>
<dbReference type="AlphaFoldDB" id="A0A059B1Z2"/>
<sequence>MFRVVTEFMNYSRQTVRVARYIGLGFMIALSHANRFPVIVHYARENLITSERFHGRIHFQREICSGEQ</sequence>
<feature type="transmembrane region" description="Helical" evidence="1">
    <location>
        <begin position="21"/>
        <end position="43"/>
    </location>
</feature>
<dbReference type="InterPro" id="IPR004497">
    <property type="entry name" value="NDHI"/>
</dbReference>
<dbReference type="STRING" id="71139.A0A059B1Z2"/>
<evidence type="ECO:0000313" key="2">
    <source>
        <dbReference type="EMBL" id="KCW60148.1"/>
    </source>
</evidence>
<protein>
    <submittedName>
        <fullName evidence="2">Uncharacterized protein</fullName>
    </submittedName>
</protein>
<keyword evidence="1" id="KW-0812">Transmembrane</keyword>
<keyword evidence="1" id="KW-1133">Transmembrane helix</keyword>
<dbReference type="InParanoid" id="A0A059B1Z2"/>
<proteinExistence type="predicted"/>
<dbReference type="GO" id="GO:0008137">
    <property type="term" value="F:NADH dehydrogenase (ubiquinone) activity"/>
    <property type="evidence" value="ECO:0007669"/>
    <property type="project" value="InterPro"/>
</dbReference>
<dbReference type="Gramene" id="KCW60148">
    <property type="protein sequence ID" value="KCW60148"/>
    <property type="gene ID" value="EUGRSUZ_H02873"/>
</dbReference>
<name>A0A059B1Z2_EUCGR</name>
<organism evidence="2">
    <name type="scientific">Eucalyptus grandis</name>
    <name type="common">Flooded gum</name>
    <dbReference type="NCBI Taxonomy" id="71139"/>
    <lineage>
        <taxon>Eukaryota</taxon>
        <taxon>Viridiplantae</taxon>
        <taxon>Streptophyta</taxon>
        <taxon>Embryophyta</taxon>
        <taxon>Tracheophyta</taxon>
        <taxon>Spermatophyta</taxon>
        <taxon>Magnoliopsida</taxon>
        <taxon>eudicotyledons</taxon>
        <taxon>Gunneridae</taxon>
        <taxon>Pentapetalae</taxon>
        <taxon>rosids</taxon>
        <taxon>malvids</taxon>
        <taxon>Myrtales</taxon>
        <taxon>Myrtaceae</taxon>
        <taxon>Myrtoideae</taxon>
        <taxon>Eucalypteae</taxon>
        <taxon>Eucalyptus</taxon>
    </lineage>
</organism>
<evidence type="ECO:0000256" key="1">
    <source>
        <dbReference type="SAM" id="Phobius"/>
    </source>
</evidence>
<dbReference type="OMA" id="SHANRFP"/>
<keyword evidence="1" id="KW-0472">Membrane</keyword>
<gene>
    <name evidence="2" type="ORF">EUGRSUZ_H02873</name>
</gene>
<dbReference type="PANTHER" id="PTHR47275:SF1">
    <property type="entry name" value="NAD(P)H-QUINONE OXIDOREDUCTASE SUBUNIT I, CHLOROPLASTIC"/>
    <property type="match status" value="1"/>
</dbReference>